<feature type="compositionally biased region" description="Basic and acidic residues" evidence="1">
    <location>
        <begin position="138"/>
        <end position="148"/>
    </location>
</feature>
<proteinExistence type="predicted"/>
<accession>A0A8B7AYE0</accession>
<protein>
    <submittedName>
        <fullName evidence="3">Break repair meiotic recombinase recruitment factor 1</fullName>
    </submittedName>
</protein>
<dbReference type="Proteomes" id="UP000694850">
    <property type="component" value="Unplaced"/>
</dbReference>
<dbReference type="RefSeq" id="XP_007952619.1">
    <property type="nucleotide sequence ID" value="XM_007954428.1"/>
</dbReference>
<keyword evidence="2" id="KW-1185">Reference proteome</keyword>
<feature type="compositionally biased region" description="Polar residues" evidence="1">
    <location>
        <begin position="557"/>
        <end position="571"/>
    </location>
</feature>
<dbReference type="PANTHER" id="PTHR14583:SF0">
    <property type="entry name" value="BREAK REPAIR MEIOTIC RECOMBINASE RECRUITMENT FACTOR 1"/>
    <property type="match status" value="1"/>
</dbReference>
<dbReference type="PANTHER" id="PTHR14583">
    <property type="entry name" value="UNCHARACTERIZED PROTEIN C19ORF57 FAMILY MEMBER"/>
    <property type="match status" value="1"/>
</dbReference>
<name>A0A8B7AYE0_ORYAF</name>
<feature type="compositionally biased region" description="Low complexity" evidence="1">
    <location>
        <begin position="161"/>
        <end position="178"/>
    </location>
</feature>
<feature type="compositionally biased region" description="Pro residues" evidence="1">
    <location>
        <begin position="511"/>
        <end position="524"/>
    </location>
</feature>
<evidence type="ECO:0000313" key="2">
    <source>
        <dbReference type="Proteomes" id="UP000694850"/>
    </source>
</evidence>
<evidence type="ECO:0000313" key="3">
    <source>
        <dbReference type="RefSeq" id="XP_007952619.1"/>
    </source>
</evidence>
<dbReference type="GO" id="GO:1990918">
    <property type="term" value="P:double-strand break repair involved in meiotic recombination"/>
    <property type="evidence" value="ECO:0007669"/>
    <property type="project" value="InterPro"/>
</dbReference>
<feature type="compositionally biased region" description="Polar residues" evidence="1">
    <location>
        <begin position="426"/>
        <end position="438"/>
    </location>
</feature>
<feature type="compositionally biased region" description="Basic and acidic residues" evidence="1">
    <location>
        <begin position="292"/>
        <end position="307"/>
    </location>
</feature>
<feature type="region of interest" description="Disordered" evidence="1">
    <location>
        <begin position="647"/>
        <end position="673"/>
    </location>
</feature>
<feature type="region of interest" description="Disordered" evidence="1">
    <location>
        <begin position="27"/>
        <end position="608"/>
    </location>
</feature>
<organism evidence="2 3">
    <name type="scientific">Orycteropus afer afer</name>
    <dbReference type="NCBI Taxonomy" id="1230840"/>
    <lineage>
        <taxon>Eukaryota</taxon>
        <taxon>Metazoa</taxon>
        <taxon>Chordata</taxon>
        <taxon>Craniata</taxon>
        <taxon>Vertebrata</taxon>
        <taxon>Euteleostomi</taxon>
        <taxon>Mammalia</taxon>
        <taxon>Eutheria</taxon>
        <taxon>Afrotheria</taxon>
        <taxon>Tubulidentata</taxon>
        <taxon>Orycteropodidae</taxon>
        <taxon>Orycteropus</taxon>
    </lineage>
</organism>
<feature type="compositionally biased region" description="Polar residues" evidence="1">
    <location>
        <begin position="216"/>
        <end position="234"/>
    </location>
</feature>
<evidence type="ECO:0000256" key="1">
    <source>
        <dbReference type="SAM" id="MobiDB-lite"/>
    </source>
</evidence>
<dbReference type="AlphaFoldDB" id="A0A8B7AYE0"/>
<dbReference type="OrthoDB" id="9940137at2759"/>
<reference evidence="3" key="1">
    <citation type="submission" date="2025-08" db="UniProtKB">
        <authorList>
            <consortium name="RefSeq"/>
        </authorList>
    </citation>
    <scope>IDENTIFICATION</scope>
</reference>
<gene>
    <name evidence="3" type="primary">BRME1</name>
</gene>
<dbReference type="InterPro" id="IPR031441">
    <property type="entry name" value="Brme1"/>
</dbReference>
<dbReference type="Pfam" id="PF15710">
    <property type="entry name" value="Brme1"/>
    <property type="match status" value="1"/>
</dbReference>
<feature type="compositionally biased region" description="Pro residues" evidence="1">
    <location>
        <begin position="30"/>
        <end position="44"/>
    </location>
</feature>
<feature type="compositionally biased region" description="Polar residues" evidence="1">
    <location>
        <begin position="579"/>
        <end position="596"/>
    </location>
</feature>
<sequence length="673" mass="69715">MGGGYCLSSRTRPFRSSAPLACHLAITTPTPSPPNVAAPLPPWPSGAATPERYNWTCPSRRNKLQLPPGSALARMRKAERQDARGKRRGVRSSPDEETEVPSQLLGQLEKDPAPFPLSQNSAGKFVPQFAKPRKTVTRRAEMKEEDIKSGAVDLEMPQEPSASQAGSQQLQASLGLALPEEGGPEDRVVAATGAHPKQQGQLSPEPVPGSGAFLPVTSTDSYPSWGSMPSASERASQDHLPGPGTHALDGGNKSLVESRLVEEQQGNGRPGTQKGLAPQSLGQKGPPPSSESEGKELHRGAPQKEGEGVLGILGPISSPVPAQGLSPVSQSPEPGSAAQGCPDHVQTPSKPVVIFTERITDPTVPPPGALQVARLDGQAPSSGHSGALPHSSEAVGGRGEAELGDEPPSNAPGPPAASLAPALENQEPTVGTGDSSPLTLEVGPGVDPRQLSGPSQEGLRGACAQPSPVESISGKADEPSGKSPMNPEPSGHSLALHPASLQEHREVVDGPPQPPQGPGAPAAPGPADQAVWGGSSTMELDFLPDSQMQDVLDAPSFTGSLEQPSAGSTLSPCWPGTNPPVNGGSSTTAQPRTPDSGNKPFKDPGLEDATDTVCGLIVELSNLNRLIMSTHRDLEAFKRLSYRKAKPTGKMPVPYASRGAGSLPRGEQPWRDL</sequence>
<feature type="compositionally biased region" description="Low complexity" evidence="1">
    <location>
        <begin position="416"/>
        <end position="425"/>
    </location>
</feature>